<sequence>MEISVLNCVWSSLSICGTEFKWRNECKYGYGLWSPSSGVSSKTFQCQLCGEMAFSEHNTCEIIGQSPVCLKDPHMAG</sequence>
<organism evidence="1 2">
    <name type="scientific">Myodes glareolus</name>
    <name type="common">Bank vole</name>
    <name type="synonym">Clethrionomys glareolus</name>
    <dbReference type="NCBI Taxonomy" id="447135"/>
    <lineage>
        <taxon>Eukaryota</taxon>
        <taxon>Metazoa</taxon>
        <taxon>Chordata</taxon>
        <taxon>Craniata</taxon>
        <taxon>Vertebrata</taxon>
        <taxon>Euteleostomi</taxon>
        <taxon>Mammalia</taxon>
        <taxon>Eutheria</taxon>
        <taxon>Euarchontoglires</taxon>
        <taxon>Glires</taxon>
        <taxon>Rodentia</taxon>
        <taxon>Myomorpha</taxon>
        <taxon>Muroidea</taxon>
        <taxon>Cricetidae</taxon>
        <taxon>Arvicolinae</taxon>
        <taxon>Myodes</taxon>
    </lineage>
</organism>
<name>A0AAW0JMM5_MYOGA</name>
<dbReference type="Proteomes" id="UP001488838">
    <property type="component" value="Unassembled WGS sequence"/>
</dbReference>
<reference evidence="1 2" key="1">
    <citation type="journal article" date="2023" name="bioRxiv">
        <title>Conserved and derived expression patterns and positive selection on dental genes reveal complex evolutionary context of ever-growing rodent molars.</title>
        <authorList>
            <person name="Calamari Z.T."/>
            <person name="Song A."/>
            <person name="Cohen E."/>
            <person name="Akter M."/>
            <person name="Roy R.D."/>
            <person name="Hallikas O."/>
            <person name="Christensen M.M."/>
            <person name="Li P."/>
            <person name="Marangoni P."/>
            <person name="Jernvall J."/>
            <person name="Klein O.D."/>
        </authorList>
    </citation>
    <scope>NUCLEOTIDE SEQUENCE [LARGE SCALE GENOMIC DNA]</scope>
    <source>
        <strain evidence="1">V071</strain>
    </source>
</reference>
<dbReference type="EMBL" id="JBBHLL010000027">
    <property type="protein sequence ID" value="KAK7828197.1"/>
    <property type="molecule type" value="Genomic_DNA"/>
</dbReference>
<evidence type="ECO:0000313" key="1">
    <source>
        <dbReference type="EMBL" id="KAK7828197.1"/>
    </source>
</evidence>
<keyword evidence="2" id="KW-1185">Reference proteome</keyword>
<evidence type="ECO:0000313" key="2">
    <source>
        <dbReference type="Proteomes" id="UP001488838"/>
    </source>
</evidence>
<gene>
    <name evidence="1" type="ORF">U0070_025313</name>
</gene>
<protein>
    <submittedName>
        <fullName evidence="1">Uncharacterized protein</fullName>
    </submittedName>
</protein>
<comment type="caution">
    <text evidence="1">The sequence shown here is derived from an EMBL/GenBank/DDBJ whole genome shotgun (WGS) entry which is preliminary data.</text>
</comment>
<dbReference type="AlphaFoldDB" id="A0AAW0JMM5"/>
<proteinExistence type="predicted"/>
<accession>A0AAW0JMM5</accession>